<feature type="domain" description="AMP-dependent synthetase/ligase" evidence="3">
    <location>
        <begin position="29"/>
        <end position="175"/>
    </location>
</feature>
<dbReference type="EMBL" id="CAFAAZ010000002">
    <property type="protein sequence ID" value="CAB4814067.1"/>
    <property type="molecule type" value="Genomic_DNA"/>
</dbReference>
<dbReference type="InterPro" id="IPR000873">
    <property type="entry name" value="AMP-dep_synth/lig_dom"/>
</dbReference>
<dbReference type="GO" id="GO:0031956">
    <property type="term" value="F:medium-chain fatty acid-CoA ligase activity"/>
    <property type="evidence" value="ECO:0007669"/>
    <property type="project" value="TreeGrafter"/>
</dbReference>
<dbReference type="AlphaFoldDB" id="A0A6J6Z961"/>
<sequence length="337" mass="35654">MKTSVIDLGLQPSNLELTQALSAAFSQVDPTLVIINTTGSSGVNKKVELSTSAISKSAELSNAAVGAKLGDIWSLLLPTNHIAGLNVLARALKLGTEVVGVEARADFTAIVPTQLHRALTGDNQLLEHLQNCKVVLVGGAAVEGSLLEIARSKGITVFVTYGMTETSGGCVYNNAPLPGVLVELTGSGLIKIKGPILSSGYQDQEALWLESFSDGWFITSDLGEIRDGKIFIIGRTDDVIISGGENISLAAIDSTLAKDFPDVNFLATSIPDSEWGQKLCLLSDADIDHVKISNILQNKFGRAAVPKEFLVVNEIPLLGIGKPDRVKASLLIINAQR</sequence>
<protein>
    <submittedName>
        <fullName evidence="6">Unannotated protein</fullName>
    </submittedName>
</protein>
<reference evidence="6" key="1">
    <citation type="submission" date="2020-05" db="EMBL/GenBank/DDBJ databases">
        <authorList>
            <person name="Chiriac C."/>
            <person name="Salcher M."/>
            <person name="Ghai R."/>
            <person name="Kavagutti S V."/>
        </authorList>
    </citation>
    <scope>NUCLEOTIDE SEQUENCE</scope>
</reference>
<dbReference type="InterPro" id="IPR042099">
    <property type="entry name" value="ANL_N_sf"/>
</dbReference>
<dbReference type="SUPFAM" id="SSF56801">
    <property type="entry name" value="Acetyl-CoA synthetase-like"/>
    <property type="match status" value="1"/>
</dbReference>
<evidence type="ECO:0000256" key="2">
    <source>
        <dbReference type="ARBA" id="ARBA00022598"/>
    </source>
</evidence>
<evidence type="ECO:0000313" key="4">
    <source>
        <dbReference type="EMBL" id="CAB4666156.1"/>
    </source>
</evidence>
<dbReference type="EMBL" id="CAFAHD010000001">
    <property type="protein sequence ID" value="CAB4837001.1"/>
    <property type="molecule type" value="Genomic_DNA"/>
</dbReference>
<dbReference type="Gene3D" id="3.40.50.12780">
    <property type="entry name" value="N-terminal domain of ligase-like"/>
    <property type="match status" value="1"/>
</dbReference>
<accession>A0A6J6Z961</accession>
<dbReference type="EMBL" id="CAFBNU010000003">
    <property type="protein sequence ID" value="CAB4962940.1"/>
    <property type="molecule type" value="Genomic_DNA"/>
</dbReference>
<dbReference type="EMBL" id="CAFBMA010000003">
    <property type="protein sequence ID" value="CAB4893132.1"/>
    <property type="molecule type" value="Genomic_DNA"/>
</dbReference>
<dbReference type="Pfam" id="PF00501">
    <property type="entry name" value="AMP-binding"/>
    <property type="match status" value="1"/>
</dbReference>
<dbReference type="PANTHER" id="PTHR43201">
    <property type="entry name" value="ACYL-COA SYNTHETASE"/>
    <property type="match status" value="1"/>
</dbReference>
<evidence type="ECO:0000259" key="3">
    <source>
        <dbReference type="Pfam" id="PF00501"/>
    </source>
</evidence>
<dbReference type="EMBL" id="CAFBPT010000004">
    <property type="protein sequence ID" value="CAB5027979.1"/>
    <property type="molecule type" value="Genomic_DNA"/>
</dbReference>
<evidence type="ECO:0000313" key="10">
    <source>
        <dbReference type="EMBL" id="CAB5027979.1"/>
    </source>
</evidence>
<evidence type="ECO:0000313" key="7">
    <source>
        <dbReference type="EMBL" id="CAB4837001.1"/>
    </source>
</evidence>
<gene>
    <name evidence="4" type="ORF">UFOPK2343_00078</name>
    <name evidence="5" type="ORF">UFOPK2652_00149</name>
    <name evidence="6" type="ORF">UFOPK3128_00270</name>
    <name evidence="7" type="ORF">UFOPK3227_00008</name>
    <name evidence="8" type="ORF">UFOPK3511_00574</name>
    <name evidence="9" type="ORF">UFOPK3880_00451</name>
    <name evidence="10" type="ORF">UFOPK4146_00696</name>
</gene>
<keyword evidence="2" id="KW-0436">Ligase</keyword>
<evidence type="ECO:0000313" key="6">
    <source>
        <dbReference type="EMBL" id="CAB4814067.1"/>
    </source>
</evidence>
<dbReference type="PANTHER" id="PTHR43201:SF5">
    <property type="entry name" value="MEDIUM-CHAIN ACYL-COA LIGASE ACSF2, MITOCHONDRIAL"/>
    <property type="match status" value="1"/>
</dbReference>
<organism evidence="6">
    <name type="scientific">freshwater metagenome</name>
    <dbReference type="NCBI Taxonomy" id="449393"/>
    <lineage>
        <taxon>unclassified sequences</taxon>
        <taxon>metagenomes</taxon>
        <taxon>ecological metagenomes</taxon>
    </lineage>
</organism>
<name>A0A6J6Z961_9ZZZZ</name>
<dbReference type="GO" id="GO:0006631">
    <property type="term" value="P:fatty acid metabolic process"/>
    <property type="evidence" value="ECO:0007669"/>
    <property type="project" value="TreeGrafter"/>
</dbReference>
<proteinExistence type="inferred from homology"/>
<evidence type="ECO:0000313" key="9">
    <source>
        <dbReference type="EMBL" id="CAB4962940.1"/>
    </source>
</evidence>
<comment type="similarity">
    <text evidence="1">Belongs to the ATP-dependent AMP-binding enzyme family.</text>
</comment>
<dbReference type="EMBL" id="CAEZYD010000001">
    <property type="protein sequence ID" value="CAB4700565.1"/>
    <property type="molecule type" value="Genomic_DNA"/>
</dbReference>
<dbReference type="EMBL" id="CAEZXD010000001">
    <property type="protein sequence ID" value="CAB4666156.1"/>
    <property type="molecule type" value="Genomic_DNA"/>
</dbReference>
<dbReference type="InterPro" id="IPR045851">
    <property type="entry name" value="AMP-bd_C_sf"/>
</dbReference>
<dbReference type="Gene3D" id="3.30.300.30">
    <property type="match status" value="1"/>
</dbReference>
<evidence type="ECO:0000313" key="5">
    <source>
        <dbReference type="EMBL" id="CAB4700565.1"/>
    </source>
</evidence>
<evidence type="ECO:0000256" key="1">
    <source>
        <dbReference type="ARBA" id="ARBA00006432"/>
    </source>
</evidence>
<evidence type="ECO:0000313" key="8">
    <source>
        <dbReference type="EMBL" id="CAB4893132.1"/>
    </source>
</evidence>